<dbReference type="PANTHER" id="PTHR43877">
    <property type="entry name" value="AMINOALKYLPHOSPHONATE N-ACETYLTRANSFERASE-RELATED-RELATED"/>
    <property type="match status" value="1"/>
</dbReference>
<dbReference type="AlphaFoldDB" id="A0A918F6Z3"/>
<dbReference type="InterPro" id="IPR050832">
    <property type="entry name" value="Bact_Acetyltransf"/>
</dbReference>
<dbReference type="PANTHER" id="PTHR43877:SF1">
    <property type="entry name" value="ACETYLTRANSFERASE"/>
    <property type="match status" value="1"/>
</dbReference>
<keyword evidence="2" id="KW-0012">Acyltransferase</keyword>
<proteinExistence type="predicted"/>
<sequence length="302" mass="33156">MLRPYDPARDAADFLRLQNLASGHGVSLEAFLKAEASWPAHHIQQRAVSEQGGAVVGTVGLRSFDYVPPNWLLLTLAVDPAARRQGLGSELERWATAQATELRLDGLAANVLDTDPASRAWAERRGFALHAHRFASELDLTKPYPAAELPPTLRLRDMTNATEAEWNSLEALYGDLLTHTPDLAGQPRWTPEALRLALRDSPRLRPEWLLLALDERGETVGLCHGAPISTGIYNEFTAVLPGARGKGLARILKLELIRRAQVAGVQRMRTNNHASNAPMLRVNAALGFKALAGSWELRRALV</sequence>
<dbReference type="CDD" id="cd04301">
    <property type="entry name" value="NAT_SF"/>
    <property type="match status" value="2"/>
</dbReference>
<dbReference type="Pfam" id="PF00583">
    <property type="entry name" value="Acetyltransf_1"/>
    <property type="match status" value="2"/>
</dbReference>
<name>A0A918F6Z3_9DEIO</name>
<dbReference type="EMBL" id="BMQL01000017">
    <property type="protein sequence ID" value="GGR14618.1"/>
    <property type="molecule type" value="Genomic_DNA"/>
</dbReference>
<reference evidence="4" key="1">
    <citation type="journal article" date="2014" name="Int. J. Syst. Evol. Microbiol.">
        <title>Complete genome sequence of Corynebacterium casei LMG S-19264T (=DSM 44701T), isolated from a smear-ripened cheese.</title>
        <authorList>
            <consortium name="US DOE Joint Genome Institute (JGI-PGF)"/>
            <person name="Walter F."/>
            <person name="Albersmeier A."/>
            <person name="Kalinowski J."/>
            <person name="Ruckert C."/>
        </authorList>
    </citation>
    <scope>NUCLEOTIDE SEQUENCE</scope>
    <source>
        <strain evidence="4">JCM 31311</strain>
    </source>
</reference>
<dbReference type="GO" id="GO:0016747">
    <property type="term" value="F:acyltransferase activity, transferring groups other than amino-acyl groups"/>
    <property type="evidence" value="ECO:0007669"/>
    <property type="project" value="InterPro"/>
</dbReference>
<dbReference type="PROSITE" id="PS51186">
    <property type="entry name" value="GNAT"/>
    <property type="match status" value="2"/>
</dbReference>
<evidence type="ECO:0000313" key="5">
    <source>
        <dbReference type="Proteomes" id="UP000603865"/>
    </source>
</evidence>
<keyword evidence="5" id="KW-1185">Reference proteome</keyword>
<organism evidence="4 5">
    <name type="scientific">Deinococcus ruber</name>
    <dbReference type="NCBI Taxonomy" id="1848197"/>
    <lineage>
        <taxon>Bacteria</taxon>
        <taxon>Thermotogati</taxon>
        <taxon>Deinococcota</taxon>
        <taxon>Deinococci</taxon>
        <taxon>Deinococcales</taxon>
        <taxon>Deinococcaceae</taxon>
        <taxon>Deinococcus</taxon>
    </lineage>
</organism>
<dbReference type="InterPro" id="IPR000182">
    <property type="entry name" value="GNAT_dom"/>
</dbReference>
<dbReference type="Gene3D" id="3.40.630.30">
    <property type="match status" value="1"/>
</dbReference>
<comment type="caution">
    <text evidence="4">The sequence shown here is derived from an EMBL/GenBank/DDBJ whole genome shotgun (WGS) entry which is preliminary data.</text>
</comment>
<dbReference type="SUPFAM" id="SSF55729">
    <property type="entry name" value="Acyl-CoA N-acyltransferases (Nat)"/>
    <property type="match status" value="2"/>
</dbReference>
<evidence type="ECO:0000256" key="2">
    <source>
        <dbReference type="ARBA" id="ARBA00023315"/>
    </source>
</evidence>
<keyword evidence="1" id="KW-0808">Transferase</keyword>
<evidence type="ECO:0000313" key="4">
    <source>
        <dbReference type="EMBL" id="GGR14618.1"/>
    </source>
</evidence>
<feature type="domain" description="N-acetyltransferase" evidence="3">
    <location>
        <begin position="153"/>
        <end position="302"/>
    </location>
</feature>
<evidence type="ECO:0000256" key="1">
    <source>
        <dbReference type="ARBA" id="ARBA00022679"/>
    </source>
</evidence>
<feature type="domain" description="N-acetyltransferase" evidence="3">
    <location>
        <begin position="1"/>
        <end position="156"/>
    </location>
</feature>
<dbReference type="InterPro" id="IPR016181">
    <property type="entry name" value="Acyl_CoA_acyltransferase"/>
</dbReference>
<accession>A0A918F6Z3</accession>
<protein>
    <submittedName>
        <fullName evidence="4">GNAT family N-acetyltransferase</fullName>
    </submittedName>
</protein>
<dbReference type="Proteomes" id="UP000603865">
    <property type="component" value="Unassembled WGS sequence"/>
</dbReference>
<dbReference type="RefSeq" id="WP_189091263.1">
    <property type="nucleotide sequence ID" value="NZ_BMQL01000017.1"/>
</dbReference>
<gene>
    <name evidence="4" type="ORF">GCM10008957_29290</name>
</gene>
<reference evidence="4" key="2">
    <citation type="submission" date="2020-09" db="EMBL/GenBank/DDBJ databases">
        <authorList>
            <person name="Sun Q."/>
            <person name="Ohkuma M."/>
        </authorList>
    </citation>
    <scope>NUCLEOTIDE SEQUENCE</scope>
    <source>
        <strain evidence="4">JCM 31311</strain>
    </source>
</reference>
<evidence type="ECO:0000259" key="3">
    <source>
        <dbReference type="PROSITE" id="PS51186"/>
    </source>
</evidence>